<dbReference type="FunFam" id="1.10.340.70:FF:000001">
    <property type="entry name" value="Retrovirus-related Pol polyprotein from transposon gypsy-like Protein"/>
    <property type="match status" value="1"/>
</dbReference>
<evidence type="ECO:0000256" key="1">
    <source>
        <dbReference type="ARBA" id="ARBA00004123"/>
    </source>
</evidence>
<accession>A0A3Q1K565</accession>
<evidence type="ECO:0000256" key="9">
    <source>
        <dbReference type="ARBA" id="ARBA00022932"/>
    </source>
</evidence>
<dbReference type="SMART" id="SM00298">
    <property type="entry name" value="CHROMO"/>
    <property type="match status" value="1"/>
</dbReference>
<dbReference type="STRING" id="64144.ENSATEP00000026641"/>
<dbReference type="InterPro" id="IPR016197">
    <property type="entry name" value="Chromo-like_dom_sf"/>
</dbReference>
<evidence type="ECO:0000313" key="15">
    <source>
        <dbReference type="Ensembl" id="ENSATEP00000026641.2"/>
    </source>
</evidence>
<keyword evidence="9" id="KW-0239">DNA-directed DNA polymerase</keyword>
<gene>
    <name evidence="15" type="primary">LARGE2</name>
</gene>
<dbReference type="PROSITE" id="PS50013">
    <property type="entry name" value="CHROMO_2"/>
    <property type="match status" value="1"/>
</dbReference>
<dbReference type="Pfam" id="PF17919">
    <property type="entry name" value="RT_RNaseH_2"/>
    <property type="match status" value="1"/>
</dbReference>
<reference evidence="15" key="1">
    <citation type="submission" date="2021-04" db="EMBL/GenBank/DDBJ databases">
        <authorList>
            <consortium name="Wellcome Sanger Institute Data Sharing"/>
        </authorList>
    </citation>
    <scope>NUCLEOTIDE SEQUENCE [LARGE SCALE GENOMIC DNA]</scope>
</reference>
<dbReference type="InterPro" id="IPR043128">
    <property type="entry name" value="Rev_trsase/Diguanyl_cyclase"/>
</dbReference>
<keyword evidence="16" id="KW-1185">Reference proteome</keyword>
<dbReference type="Pfam" id="PF24626">
    <property type="entry name" value="SH3_Tf2-1"/>
    <property type="match status" value="1"/>
</dbReference>
<evidence type="ECO:0000259" key="13">
    <source>
        <dbReference type="PROSITE" id="PS50013"/>
    </source>
</evidence>
<dbReference type="PANTHER" id="PTHR37984">
    <property type="entry name" value="PROTEIN CBG26694"/>
    <property type="match status" value="1"/>
</dbReference>
<dbReference type="GO" id="GO:0003887">
    <property type="term" value="F:DNA-directed DNA polymerase activity"/>
    <property type="evidence" value="ECO:0007669"/>
    <property type="project" value="UniProtKB-KW"/>
</dbReference>
<comment type="subcellular location">
    <subcellularLocation>
        <location evidence="1">Nucleus</location>
    </subcellularLocation>
</comment>
<keyword evidence="10" id="KW-0238">DNA-binding</keyword>
<dbReference type="GO" id="GO:0006310">
    <property type="term" value="P:DNA recombination"/>
    <property type="evidence" value="ECO:0007669"/>
    <property type="project" value="UniProtKB-KW"/>
</dbReference>
<dbReference type="SUPFAM" id="SSF54160">
    <property type="entry name" value="Chromo domain-like"/>
    <property type="match status" value="1"/>
</dbReference>
<keyword evidence="8" id="KW-0695">RNA-directed DNA polymerase</keyword>
<dbReference type="InterPro" id="IPR023780">
    <property type="entry name" value="Chromo_domain"/>
</dbReference>
<dbReference type="Pfam" id="PF17921">
    <property type="entry name" value="Integrase_H2C2"/>
    <property type="match status" value="1"/>
</dbReference>
<keyword evidence="2" id="KW-0645">Protease</keyword>
<evidence type="ECO:0000256" key="4">
    <source>
        <dbReference type="ARBA" id="ARBA00022750"/>
    </source>
</evidence>
<dbReference type="Gene3D" id="2.40.50.40">
    <property type="match status" value="1"/>
</dbReference>
<dbReference type="InParanoid" id="A0A3Q1K565"/>
<dbReference type="PROSITE" id="PS50994">
    <property type="entry name" value="INTEGRASE"/>
    <property type="match status" value="1"/>
</dbReference>
<evidence type="ECO:0000256" key="7">
    <source>
        <dbReference type="ARBA" id="ARBA00022908"/>
    </source>
</evidence>
<dbReference type="Gene3D" id="3.10.20.370">
    <property type="match status" value="1"/>
</dbReference>
<evidence type="ECO:0000256" key="11">
    <source>
        <dbReference type="ARBA" id="ARBA00023172"/>
    </source>
</evidence>
<dbReference type="InterPro" id="IPR000953">
    <property type="entry name" value="Chromo/chromo_shadow_dom"/>
</dbReference>
<keyword evidence="9" id="KW-0548">Nucleotidyltransferase</keyword>
<dbReference type="InterPro" id="IPR050951">
    <property type="entry name" value="Retrovirus_Pol_polyprotein"/>
</dbReference>
<keyword evidence="4" id="KW-0064">Aspartyl protease</keyword>
<dbReference type="GO" id="GO:0003964">
    <property type="term" value="F:RNA-directed DNA polymerase activity"/>
    <property type="evidence" value="ECO:0007669"/>
    <property type="project" value="UniProtKB-KW"/>
</dbReference>
<evidence type="ECO:0000256" key="6">
    <source>
        <dbReference type="ARBA" id="ARBA00022842"/>
    </source>
</evidence>
<proteinExistence type="predicted"/>
<name>A0A3Q1K565_ANATE</name>
<keyword evidence="7" id="KW-0229">DNA integration</keyword>
<dbReference type="FunFam" id="3.30.70.270:FF:000020">
    <property type="entry name" value="Transposon Tf2-6 polyprotein-like Protein"/>
    <property type="match status" value="1"/>
</dbReference>
<sequence length="730" mass="82366">MDKRKVKAVTAWPVPADRKQLQRFLGFANFYRRFIRGYSKVAAPLHALTSVNTPFVWTAEAEKAFGHLKTLFTTAPILTLPDTQRQFIIEVDASGTGVGAVLSQRSGKDNKVHPCAFFSRRLTDAEKNYDIGNRELLALKLAFEEWRHWLEGAVQPVLVWTDHRNLEYINSARRLNARQARWSLFFSRFNFLLSYRPGSRNTKPDALSRQFADETDSDARQETILSPLVLRAMRWDLEKKVRDFKHVNPVPAGCPPGCLFVPVCLRQQVLRWGHDSQLACHPGTTRTIALIIQRYWWPAIKVDVRRYVSACPTCAKNKVPHHAPAGYLRPLPVPARPWSHIAMDFITGLPCSNGKTVICTIVDRFSKLVHAIPLSKLPSAKETADLLVHHVFRLHGLPVDVLSDRGPQFTAAFWTEFCKALGASVSLSSGFHPQTNGQTERLNQDIETMLRCMCGHNPSTWAQQLAWVEYAHNSLPSSSVGCSPFEAAYGYQPPLFPAQETQAAVPSVSAYIKRCRRTWGRVRRFLLKGQQRLAQYANKKRTPAPPYAVGDRVWLSARDLPLKVDNKKLAPRYVGPFTITRIINPVAVKLQLPRSMRVHPVFHVSCLKPVRVSPLLPSTDLPPPARLVGGAPAYTVNRILRSRRRGRGVQYLVDWAGYGPEERCWIPSRFVLDPSLLADFHRAHPDLPSSPPCQQWPLLYLSLSPVHLGSPLLCLHRSTHLPVIITSPLL</sequence>
<dbReference type="Pfam" id="PF00385">
    <property type="entry name" value="Chromo"/>
    <property type="match status" value="1"/>
</dbReference>
<evidence type="ECO:0000313" key="16">
    <source>
        <dbReference type="Proteomes" id="UP000265040"/>
    </source>
</evidence>
<keyword evidence="9" id="KW-0808">Transferase</keyword>
<dbReference type="GO" id="GO:0005634">
    <property type="term" value="C:nucleus"/>
    <property type="evidence" value="ECO:0007669"/>
    <property type="project" value="UniProtKB-SubCell"/>
</dbReference>
<keyword evidence="3" id="KW-0479">Metal-binding</keyword>
<dbReference type="Gene3D" id="1.10.340.70">
    <property type="match status" value="1"/>
</dbReference>
<dbReference type="InterPro" id="IPR043502">
    <property type="entry name" value="DNA/RNA_pol_sf"/>
</dbReference>
<dbReference type="FunFam" id="3.10.20.370:FF:000003">
    <property type="entry name" value="Transposon Tf2-6 polyprotein"/>
    <property type="match status" value="1"/>
</dbReference>
<dbReference type="GO" id="GO:0015074">
    <property type="term" value="P:DNA integration"/>
    <property type="evidence" value="ECO:0007669"/>
    <property type="project" value="UniProtKB-KW"/>
</dbReference>
<organism evidence="15 16">
    <name type="scientific">Anabas testudineus</name>
    <name type="common">Climbing perch</name>
    <name type="synonym">Anthias testudineus</name>
    <dbReference type="NCBI Taxonomy" id="64144"/>
    <lineage>
        <taxon>Eukaryota</taxon>
        <taxon>Metazoa</taxon>
        <taxon>Chordata</taxon>
        <taxon>Craniata</taxon>
        <taxon>Vertebrata</taxon>
        <taxon>Euteleostomi</taxon>
        <taxon>Actinopterygii</taxon>
        <taxon>Neopterygii</taxon>
        <taxon>Teleostei</taxon>
        <taxon>Neoteleostei</taxon>
        <taxon>Acanthomorphata</taxon>
        <taxon>Anabantaria</taxon>
        <taxon>Anabantiformes</taxon>
        <taxon>Anabantoidei</taxon>
        <taxon>Anabantidae</taxon>
        <taxon>Anabas</taxon>
    </lineage>
</organism>
<reference evidence="15" key="2">
    <citation type="submission" date="2025-08" db="UniProtKB">
        <authorList>
            <consortium name="Ensembl"/>
        </authorList>
    </citation>
    <scope>IDENTIFICATION</scope>
</reference>
<dbReference type="GO" id="GO:0004190">
    <property type="term" value="F:aspartic-type endopeptidase activity"/>
    <property type="evidence" value="ECO:0007669"/>
    <property type="project" value="UniProtKB-KW"/>
</dbReference>
<protein>
    <recommendedName>
        <fullName evidence="12">Gypsy retrotransposon integrase-like protein 1</fullName>
    </recommendedName>
</protein>
<evidence type="ECO:0000256" key="8">
    <source>
        <dbReference type="ARBA" id="ARBA00022918"/>
    </source>
</evidence>
<dbReference type="PANTHER" id="PTHR37984:SF15">
    <property type="entry name" value="INTEGRASE CATALYTIC DOMAIN-CONTAINING PROTEIN"/>
    <property type="match status" value="1"/>
</dbReference>
<evidence type="ECO:0000256" key="2">
    <source>
        <dbReference type="ARBA" id="ARBA00022670"/>
    </source>
</evidence>
<evidence type="ECO:0000256" key="3">
    <source>
        <dbReference type="ARBA" id="ARBA00022723"/>
    </source>
</evidence>
<dbReference type="Gene3D" id="3.30.70.270">
    <property type="match status" value="1"/>
</dbReference>
<evidence type="ECO:0000256" key="10">
    <source>
        <dbReference type="ARBA" id="ARBA00023125"/>
    </source>
</evidence>
<feature type="domain" description="Chromo" evidence="13">
    <location>
        <begin position="634"/>
        <end position="692"/>
    </location>
</feature>
<dbReference type="CDD" id="cd09274">
    <property type="entry name" value="RNase_HI_RT_Ty3"/>
    <property type="match status" value="1"/>
</dbReference>
<dbReference type="Gene3D" id="3.30.420.10">
    <property type="entry name" value="Ribonuclease H-like superfamily/Ribonuclease H"/>
    <property type="match status" value="1"/>
</dbReference>
<dbReference type="Pfam" id="PF00665">
    <property type="entry name" value="rve"/>
    <property type="match status" value="1"/>
</dbReference>
<dbReference type="SUPFAM" id="SSF56672">
    <property type="entry name" value="DNA/RNA polymerases"/>
    <property type="match status" value="1"/>
</dbReference>
<keyword evidence="5" id="KW-0378">Hydrolase</keyword>
<dbReference type="GO" id="GO:0003677">
    <property type="term" value="F:DNA binding"/>
    <property type="evidence" value="ECO:0007669"/>
    <property type="project" value="UniProtKB-KW"/>
</dbReference>
<dbReference type="AlphaFoldDB" id="A0A3Q1K565"/>
<dbReference type="FunFam" id="3.30.420.10:FF:000032">
    <property type="entry name" value="Retrovirus-related Pol polyprotein from transposon 297-like Protein"/>
    <property type="match status" value="1"/>
</dbReference>
<dbReference type="GO" id="GO:0006508">
    <property type="term" value="P:proteolysis"/>
    <property type="evidence" value="ECO:0007669"/>
    <property type="project" value="UniProtKB-KW"/>
</dbReference>
<evidence type="ECO:0000256" key="12">
    <source>
        <dbReference type="ARBA" id="ARBA00039658"/>
    </source>
</evidence>
<reference evidence="15" key="3">
    <citation type="submission" date="2025-09" db="UniProtKB">
        <authorList>
            <consortium name="Ensembl"/>
        </authorList>
    </citation>
    <scope>IDENTIFICATION</scope>
</reference>
<dbReference type="SUPFAM" id="SSF53098">
    <property type="entry name" value="Ribonuclease H-like"/>
    <property type="match status" value="1"/>
</dbReference>
<dbReference type="Ensembl" id="ENSATET00000027065.3">
    <property type="protein sequence ID" value="ENSATEP00000026641.2"/>
    <property type="gene ID" value="ENSATEG00000018457.3"/>
</dbReference>
<dbReference type="OMA" id="FCWEESA"/>
<feature type="domain" description="Integrase catalytic" evidence="14">
    <location>
        <begin position="333"/>
        <end position="492"/>
    </location>
</feature>
<dbReference type="InterPro" id="IPR012337">
    <property type="entry name" value="RNaseH-like_sf"/>
</dbReference>
<dbReference type="GO" id="GO:0046872">
    <property type="term" value="F:metal ion binding"/>
    <property type="evidence" value="ECO:0007669"/>
    <property type="project" value="UniProtKB-KW"/>
</dbReference>
<dbReference type="InterPro" id="IPR056924">
    <property type="entry name" value="SH3_Tf2-1"/>
</dbReference>
<dbReference type="GeneTree" id="ENSGT01060000248608"/>
<dbReference type="Proteomes" id="UP000265040">
    <property type="component" value="Chromosome 2"/>
</dbReference>
<keyword evidence="11" id="KW-0233">DNA recombination</keyword>
<evidence type="ECO:0000259" key="14">
    <source>
        <dbReference type="PROSITE" id="PS50994"/>
    </source>
</evidence>
<dbReference type="InterPro" id="IPR041577">
    <property type="entry name" value="RT_RNaseH_2"/>
</dbReference>
<dbReference type="InterPro" id="IPR036397">
    <property type="entry name" value="RNaseH_sf"/>
</dbReference>
<evidence type="ECO:0000256" key="5">
    <source>
        <dbReference type="ARBA" id="ARBA00022801"/>
    </source>
</evidence>
<dbReference type="InterPro" id="IPR001584">
    <property type="entry name" value="Integrase_cat-core"/>
</dbReference>
<keyword evidence="6" id="KW-0460">Magnesium</keyword>
<dbReference type="InterPro" id="IPR041588">
    <property type="entry name" value="Integrase_H2C2"/>
</dbReference>